<name>A0A0C3Q2C6_9AGAM</name>
<gene>
    <name evidence="2" type="ORF">M407DRAFT_33431</name>
</gene>
<sequence>MPKSPDTQNNANAGEATPSTMTENKEGAAGGRRGLNTVAKADGRDKSWKFPHKVIISRPFKWGSCELRVLRRRERRSSEDPSTTSKSSFTTKSSRSTTTTTTTTTTLTRLITVLFRPIRDNALARATLAPPTASLHTRVYQSP</sequence>
<proteinExistence type="predicted"/>
<dbReference type="HOGENOM" id="CLU_1807653_0_0_1"/>
<feature type="region of interest" description="Disordered" evidence="1">
    <location>
        <begin position="70"/>
        <end position="103"/>
    </location>
</feature>
<evidence type="ECO:0000313" key="2">
    <source>
        <dbReference type="EMBL" id="KIO16921.1"/>
    </source>
</evidence>
<keyword evidence="3" id="KW-1185">Reference proteome</keyword>
<feature type="compositionally biased region" description="Polar residues" evidence="1">
    <location>
        <begin position="1"/>
        <end position="22"/>
    </location>
</feature>
<evidence type="ECO:0000313" key="3">
    <source>
        <dbReference type="Proteomes" id="UP000054248"/>
    </source>
</evidence>
<dbReference type="AlphaFoldDB" id="A0A0C3Q2C6"/>
<feature type="region of interest" description="Disordered" evidence="1">
    <location>
        <begin position="1"/>
        <end position="44"/>
    </location>
</feature>
<protein>
    <submittedName>
        <fullName evidence="2">Uncharacterized protein</fullName>
    </submittedName>
</protein>
<organism evidence="2 3">
    <name type="scientific">Tulasnella calospora MUT 4182</name>
    <dbReference type="NCBI Taxonomy" id="1051891"/>
    <lineage>
        <taxon>Eukaryota</taxon>
        <taxon>Fungi</taxon>
        <taxon>Dikarya</taxon>
        <taxon>Basidiomycota</taxon>
        <taxon>Agaricomycotina</taxon>
        <taxon>Agaricomycetes</taxon>
        <taxon>Cantharellales</taxon>
        <taxon>Tulasnellaceae</taxon>
        <taxon>Tulasnella</taxon>
    </lineage>
</organism>
<accession>A0A0C3Q2C6</accession>
<reference evidence="2 3" key="1">
    <citation type="submission" date="2014-04" db="EMBL/GenBank/DDBJ databases">
        <authorList>
            <consortium name="DOE Joint Genome Institute"/>
            <person name="Kuo A."/>
            <person name="Girlanda M."/>
            <person name="Perotto S."/>
            <person name="Kohler A."/>
            <person name="Nagy L.G."/>
            <person name="Floudas D."/>
            <person name="Copeland A."/>
            <person name="Barry K.W."/>
            <person name="Cichocki N."/>
            <person name="Veneault-Fourrey C."/>
            <person name="LaButti K."/>
            <person name="Lindquist E.A."/>
            <person name="Lipzen A."/>
            <person name="Lundell T."/>
            <person name="Morin E."/>
            <person name="Murat C."/>
            <person name="Sun H."/>
            <person name="Tunlid A."/>
            <person name="Henrissat B."/>
            <person name="Grigoriev I.V."/>
            <person name="Hibbett D.S."/>
            <person name="Martin F."/>
            <person name="Nordberg H.P."/>
            <person name="Cantor M.N."/>
            <person name="Hua S.X."/>
        </authorList>
    </citation>
    <scope>NUCLEOTIDE SEQUENCE [LARGE SCALE GENOMIC DNA]</scope>
    <source>
        <strain evidence="2 3">MUT 4182</strain>
    </source>
</reference>
<dbReference type="EMBL" id="KN823461">
    <property type="protein sequence ID" value="KIO16921.1"/>
    <property type="molecule type" value="Genomic_DNA"/>
</dbReference>
<evidence type="ECO:0000256" key="1">
    <source>
        <dbReference type="SAM" id="MobiDB-lite"/>
    </source>
</evidence>
<reference evidence="3" key="2">
    <citation type="submission" date="2015-01" db="EMBL/GenBank/DDBJ databases">
        <title>Evolutionary Origins and Diversification of the Mycorrhizal Mutualists.</title>
        <authorList>
            <consortium name="DOE Joint Genome Institute"/>
            <consortium name="Mycorrhizal Genomics Consortium"/>
            <person name="Kohler A."/>
            <person name="Kuo A."/>
            <person name="Nagy L.G."/>
            <person name="Floudas D."/>
            <person name="Copeland A."/>
            <person name="Barry K.W."/>
            <person name="Cichocki N."/>
            <person name="Veneault-Fourrey C."/>
            <person name="LaButti K."/>
            <person name="Lindquist E.A."/>
            <person name="Lipzen A."/>
            <person name="Lundell T."/>
            <person name="Morin E."/>
            <person name="Murat C."/>
            <person name="Riley R."/>
            <person name="Ohm R."/>
            <person name="Sun H."/>
            <person name="Tunlid A."/>
            <person name="Henrissat B."/>
            <person name="Grigoriev I.V."/>
            <person name="Hibbett D.S."/>
            <person name="Martin F."/>
        </authorList>
    </citation>
    <scope>NUCLEOTIDE SEQUENCE [LARGE SCALE GENOMIC DNA]</scope>
    <source>
        <strain evidence="3">MUT 4182</strain>
    </source>
</reference>
<dbReference type="Proteomes" id="UP000054248">
    <property type="component" value="Unassembled WGS sequence"/>
</dbReference>
<feature type="compositionally biased region" description="Low complexity" evidence="1">
    <location>
        <begin position="80"/>
        <end position="103"/>
    </location>
</feature>